<dbReference type="Proteomes" id="UP000499080">
    <property type="component" value="Unassembled WGS sequence"/>
</dbReference>
<reference evidence="1 2" key="1">
    <citation type="journal article" date="2019" name="Sci. Rep.">
        <title>Orb-weaving spider Araneus ventricosus genome elucidates the spidroin gene catalogue.</title>
        <authorList>
            <person name="Kono N."/>
            <person name="Nakamura H."/>
            <person name="Ohtoshi R."/>
            <person name="Moran D.A.P."/>
            <person name="Shinohara A."/>
            <person name="Yoshida Y."/>
            <person name="Fujiwara M."/>
            <person name="Mori M."/>
            <person name="Tomita M."/>
            <person name="Arakawa K."/>
        </authorList>
    </citation>
    <scope>NUCLEOTIDE SEQUENCE [LARGE SCALE GENOMIC DNA]</scope>
</reference>
<dbReference type="EMBL" id="BGPR01292069">
    <property type="protein sequence ID" value="GBN48102.1"/>
    <property type="molecule type" value="Genomic_DNA"/>
</dbReference>
<keyword evidence="2" id="KW-1185">Reference proteome</keyword>
<sequence>MYDFAAPFEVPPETDYPSALLAEPLTSLEDQRVPSLKPDSTELQSSAMCVGLMSVNVVCERSPSGMGWKFRA</sequence>
<evidence type="ECO:0000313" key="1">
    <source>
        <dbReference type="EMBL" id="GBN48102.1"/>
    </source>
</evidence>
<name>A0A4Y2PAM6_ARAVE</name>
<accession>A0A4Y2PAM6</accession>
<protein>
    <submittedName>
        <fullName evidence="1">Uncharacterized protein</fullName>
    </submittedName>
</protein>
<feature type="non-terminal residue" evidence="1">
    <location>
        <position position="72"/>
    </location>
</feature>
<proteinExistence type="predicted"/>
<dbReference type="AlphaFoldDB" id="A0A4Y2PAM6"/>
<evidence type="ECO:0000313" key="2">
    <source>
        <dbReference type="Proteomes" id="UP000499080"/>
    </source>
</evidence>
<gene>
    <name evidence="1" type="ORF">AVEN_18497_1</name>
</gene>
<organism evidence="1 2">
    <name type="scientific">Araneus ventricosus</name>
    <name type="common">Orbweaver spider</name>
    <name type="synonym">Epeira ventricosa</name>
    <dbReference type="NCBI Taxonomy" id="182803"/>
    <lineage>
        <taxon>Eukaryota</taxon>
        <taxon>Metazoa</taxon>
        <taxon>Ecdysozoa</taxon>
        <taxon>Arthropoda</taxon>
        <taxon>Chelicerata</taxon>
        <taxon>Arachnida</taxon>
        <taxon>Araneae</taxon>
        <taxon>Araneomorphae</taxon>
        <taxon>Entelegynae</taxon>
        <taxon>Araneoidea</taxon>
        <taxon>Araneidae</taxon>
        <taxon>Araneus</taxon>
    </lineage>
</organism>
<comment type="caution">
    <text evidence="1">The sequence shown here is derived from an EMBL/GenBank/DDBJ whole genome shotgun (WGS) entry which is preliminary data.</text>
</comment>